<name>A0A401J814_SPHXE</name>
<keyword evidence="3" id="KW-1185">Reference proteome</keyword>
<evidence type="ECO:0000256" key="1">
    <source>
        <dbReference type="SAM" id="Phobius"/>
    </source>
</evidence>
<organism evidence="2 3">
    <name type="scientific">Sphingobium xenophagum</name>
    <dbReference type="NCBI Taxonomy" id="121428"/>
    <lineage>
        <taxon>Bacteria</taxon>
        <taxon>Pseudomonadati</taxon>
        <taxon>Pseudomonadota</taxon>
        <taxon>Alphaproteobacteria</taxon>
        <taxon>Sphingomonadales</taxon>
        <taxon>Sphingomonadaceae</taxon>
        <taxon>Sphingobium</taxon>
    </lineage>
</organism>
<dbReference type="AlphaFoldDB" id="A0A401J814"/>
<dbReference type="EMBL" id="BBQY01000043">
    <property type="protein sequence ID" value="GBH32708.1"/>
    <property type="molecule type" value="Genomic_DNA"/>
</dbReference>
<keyword evidence="1" id="KW-0812">Transmembrane</keyword>
<proteinExistence type="predicted"/>
<dbReference type="InterPro" id="IPR021762">
    <property type="entry name" value="DUF3325"/>
</dbReference>
<dbReference type="Pfam" id="PF11804">
    <property type="entry name" value="DUF3325"/>
    <property type="match status" value="1"/>
</dbReference>
<reference evidence="2 3" key="1">
    <citation type="submission" date="2014-12" db="EMBL/GenBank/DDBJ databases">
        <title>Whole genome sequencing of Sphingobium xenophagum OW59.</title>
        <authorList>
            <person name="Ohta Y."/>
            <person name="Nishi S."/>
            <person name="Hatada Y."/>
        </authorList>
    </citation>
    <scope>NUCLEOTIDE SEQUENCE [LARGE SCALE GENOMIC DNA]</scope>
    <source>
        <strain evidence="2 3">OW59</strain>
    </source>
</reference>
<keyword evidence="1" id="KW-0472">Membrane</keyword>
<feature type="transmembrane region" description="Helical" evidence="1">
    <location>
        <begin position="45"/>
        <end position="69"/>
    </location>
</feature>
<gene>
    <name evidence="2" type="ORF">MBESOW_P3939</name>
</gene>
<evidence type="ECO:0000313" key="3">
    <source>
        <dbReference type="Proteomes" id="UP000290975"/>
    </source>
</evidence>
<dbReference type="Proteomes" id="UP000290975">
    <property type="component" value="Unassembled WGS sequence"/>
</dbReference>
<protein>
    <recommendedName>
        <fullName evidence="4">DUF3325 domain-containing protein</fullName>
    </recommendedName>
</protein>
<keyword evidence="1" id="KW-1133">Transmembrane helix</keyword>
<accession>A0A401J814</accession>
<evidence type="ECO:0000313" key="2">
    <source>
        <dbReference type="EMBL" id="GBH32708.1"/>
    </source>
</evidence>
<evidence type="ECO:0008006" key="4">
    <source>
        <dbReference type="Google" id="ProtNLM"/>
    </source>
</evidence>
<sequence>MMLHPILLTLASAGFVSLCAGLPRYQSSLLNRRLSPKATRYLRLAGWLLVASMAAIAVIGFGAGCGLVLSAGYATVGAASAVTLTSRGNRHGSSNRR</sequence>
<comment type="caution">
    <text evidence="2">The sequence shown here is derived from an EMBL/GenBank/DDBJ whole genome shotgun (WGS) entry which is preliminary data.</text>
</comment>